<dbReference type="InterPro" id="IPR002048">
    <property type="entry name" value="EF_hand_dom"/>
</dbReference>
<evidence type="ECO:0000256" key="3">
    <source>
        <dbReference type="ARBA" id="ARBA00022723"/>
    </source>
</evidence>
<evidence type="ECO:0000256" key="5">
    <source>
        <dbReference type="ARBA" id="ARBA00022837"/>
    </source>
</evidence>
<name>A0A3D8SK57_9EURO</name>
<sequence>MAGLIRLIRTQFNPPTDPRVSFAGKTVVLTGATAGLGFEAAIKLLNLGVESLIIGSRSLQRGEATKRELEKRTDRRGVVQVWELEMNSFQSVKDFAARAEGLKQLDVALLNAGLWNREFTASKEGWEETLQVNTLSTSLLALLLLPKLRSCSTDSSPTHLTVVSSQQFVRVQAKSLRTDGPLLEHLNDARRFSGPKQYGISKLLLEYVLKEVAERLRNENGRIPVIVNTVSPGLCVSSLGRQYTKFYHRVVVWVMYKLFARTTEQGSRSLVSGTYQGLESQGKCWRSDGYLDESTALTSGAEGKQFQAKAWKEIVAVLKQQSELDGLLALDADVATVVMAYNKAYNPDALPAHAEPEQVAQMIGAMQSKPGNRPQHRPQVTSPGGPYSGPPNPHHRHPVPPRAALDRPLPNVPQNQQRPNALLHPSPPPQNYGHGPPPSQPVRNRPPPASRPPPTPQPLGLPNDDQLFNLFRAANSSHSGALTEQELGSALVNGDFSAFHPKTVKTMINMFDRNRSGSISYDEFVSLWRYLAAWRDLFDRFDEDRSGRISLREFENALVTFGYRLSQPFVTVLFTTFENKGRRVGSGPQASGMSFDLFVQACISLRRMTDVFKQYDDDRDGYITVSFEEFLTEILQLQD</sequence>
<dbReference type="InterPro" id="IPR036291">
    <property type="entry name" value="NAD(P)-bd_dom_sf"/>
</dbReference>
<keyword evidence="9" id="KW-1185">Reference proteome</keyword>
<dbReference type="InterPro" id="IPR002347">
    <property type="entry name" value="SDR_fam"/>
</dbReference>
<dbReference type="GO" id="GO:0048306">
    <property type="term" value="F:calcium-dependent protein binding"/>
    <property type="evidence" value="ECO:0007669"/>
    <property type="project" value="UniProtKB-ARBA"/>
</dbReference>
<keyword evidence="4" id="KW-0677">Repeat</keyword>
<dbReference type="PANTHER" id="PTHR46212:SF3">
    <property type="entry name" value="GH27120P"/>
    <property type="match status" value="1"/>
</dbReference>
<evidence type="ECO:0000256" key="1">
    <source>
        <dbReference type="ARBA" id="ARBA00004496"/>
    </source>
</evidence>
<dbReference type="SMART" id="SM00054">
    <property type="entry name" value="EFh"/>
    <property type="match status" value="3"/>
</dbReference>
<dbReference type="Gene3D" id="3.40.50.720">
    <property type="entry name" value="NAD(P)-binding Rossmann-like Domain"/>
    <property type="match status" value="1"/>
</dbReference>
<feature type="region of interest" description="Disordered" evidence="6">
    <location>
        <begin position="367"/>
        <end position="465"/>
    </location>
</feature>
<dbReference type="PRINTS" id="PR00081">
    <property type="entry name" value="GDHRDH"/>
</dbReference>
<dbReference type="Gene3D" id="1.10.238.10">
    <property type="entry name" value="EF-hand"/>
    <property type="match status" value="1"/>
</dbReference>
<dbReference type="InterPro" id="IPR051426">
    <property type="entry name" value="Peflin/Sorcin_CaBP"/>
</dbReference>
<dbReference type="STRING" id="1810919.A0A3D8SK57"/>
<dbReference type="SUPFAM" id="SSF51735">
    <property type="entry name" value="NAD(P)-binding Rossmann-fold domains"/>
    <property type="match status" value="1"/>
</dbReference>
<dbReference type="EMBL" id="PVWQ01000003">
    <property type="protein sequence ID" value="RDW86710.1"/>
    <property type="molecule type" value="Genomic_DNA"/>
</dbReference>
<comment type="subcellular location">
    <subcellularLocation>
        <location evidence="1">Cytoplasm</location>
    </subcellularLocation>
</comment>
<evidence type="ECO:0000256" key="4">
    <source>
        <dbReference type="ARBA" id="ARBA00022737"/>
    </source>
</evidence>
<organism evidence="8 9">
    <name type="scientific">Aspergillus mulundensis</name>
    <dbReference type="NCBI Taxonomy" id="1810919"/>
    <lineage>
        <taxon>Eukaryota</taxon>
        <taxon>Fungi</taxon>
        <taxon>Dikarya</taxon>
        <taxon>Ascomycota</taxon>
        <taxon>Pezizomycotina</taxon>
        <taxon>Eurotiomycetes</taxon>
        <taxon>Eurotiomycetidae</taxon>
        <taxon>Eurotiales</taxon>
        <taxon>Aspergillaceae</taxon>
        <taxon>Aspergillus</taxon>
        <taxon>Aspergillus subgen. Nidulantes</taxon>
    </lineage>
</organism>
<dbReference type="Pfam" id="PF00106">
    <property type="entry name" value="adh_short"/>
    <property type="match status" value="1"/>
</dbReference>
<dbReference type="OrthoDB" id="542013at2759"/>
<dbReference type="GO" id="GO:0005737">
    <property type="term" value="C:cytoplasm"/>
    <property type="evidence" value="ECO:0007669"/>
    <property type="project" value="UniProtKB-SubCell"/>
</dbReference>
<dbReference type="Proteomes" id="UP000256690">
    <property type="component" value="Unassembled WGS sequence"/>
</dbReference>
<dbReference type="AlphaFoldDB" id="A0A3D8SK57"/>
<reference evidence="8 9" key="1">
    <citation type="journal article" date="2018" name="IMA Fungus">
        <title>IMA Genome-F 9: Draft genome sequence of Annulohypoxylon stygium, Aspergillus mulundensis, Berkeleyomyces basicola (syn. Thielaviopsis basicola), Ceratocystis smalleyi, two Cercospora beticola strains, Coleophoma cylindrospora, Fusarium fracticaudum, Phialophora cf. hyalina, and Morchella septimelata.</title>
        <authorList>
            <person name="Wingfield B.D."/>
            <person name="Bills G.F."/>
            <person name="Dong Y."/>
            <person name="Huang W."/>
            <person name="Nel W.J."/>
            <person name="Swalarsk-Parry B.S."/>
            <person name="Vaghefi N."/>
            <person name="Wilken P.M."/>
            <person name="An Z."/>
            <person name="de Beer Z.W."/>
            <person name="De Vos L."/>
            <person name="Chen L."/>
            <person name="Duong T.A."/>
            <person name="Gao Y."/>
            <person name="Hammerbacher A."/>
            <person name="Kikkert J.R."/>
            <person name="Li Y."/>
            <person name="Li H."/>
            <person name="Li K."/>
            <person name="Li Q."/>
            <person name="Liu X."/>
            <person name="Ma X."/>
            <person name="Naidoo K."/>
            <person name="Pethybridge S.J."/>
            <person name="Sun J."/>
            <person name="Steenkamp E.T."/>
            <person name="van der Nest M.A."/>
            <person name="van Wyk S."/>
            <person name="Wingfield M.J."/>
            <person name="Xiong C."/>
            <person name="Yue Q."/>
            <person name="Zhang X."/>
        </authorList>
    </citation>
    <scope>NUCLEOTIDE SEQUENCE [LARGE SCALE GENOMIC DNA]</scope>
    <source>
        <strain evidence="8 9">DSM 5745</strain>
    </source>
</reference>
<dbReference type="Pfam" id="PF13499">
    <property type="entry name" value="EF-hand_7"/>
    <property type="match status" value="1"/>
</dbReference>
<proteinExistence type="predicted"/>
<comment type="caution">
    <text evidence="8">The sequence shown here is derived from an EMBL/GenBank/DDBJ whole genome shotgun (WGS) entry which is preliminary data.</text>
</comment>
<protein>
    <submittedName>
        <fullName evidence="8">Short-chain dehydrogenase family protein</fullName>
    </submittedName>
</protein>
<dbReference type="SUPFAM" id="SSF47473">
    <property type="entry name" value="EF-hand"/>
    <property type="match status" value="1"/>
</dbReference>
<dbReference type="RefSeq" id="XP_026606234.1">
    <property type="nucleotide sequence ID" value="XM_026745368.1"/>
</dbReference>
<dbReference type="Pfam" id="PF13405">
    <property type="entry name" value="EF-hand_6"/>
    <property type="match status" value="1"/>
</dbReference>
<evidence type="ECO:0000256" key="2">
    <source>
        <dbReference type="ARBA" id="ARBA00022490"/>
    </source>
</evidence>
<feature type="compositionally biased region" description="Pro residues" evidence="6">
    <location>
        <begin position="425"/>
        <end position="459"/>
    </location>
</feature>
<dbReference type="PROSITE" id="PS00018">
    <property type="entry name" value="EF_HAND_1"/>
    <property type="match status" value="1"/>
</dbReference>
<dbReference type="PROSITE" id="PS50222">
    <property type="entry name" value="EF_HAND_2"/>
    <property type="match status" value="1"/>
</dbReference>
<evidence type="ECO:0000313" key="8">
    <source>
        <dbReference type="EMBL" id="RDW86710.1"/>
    </source>
</evidence>
<feature type="domain" description="EF-hand" evidence="7">
    <location>
        <begin position="529"/>
        <end position="564"/>
    </location>
</feature>
<keyword evidence="2" id="KW-0963">Cytoplasm</keyword>
<dbReference type="Pfam" id="PF13202">
    <property type="entry name" value="EF-hand_5"/>
    <property type="match status" value="1"/>
</dbReference>
<dbReference type="GeneID" id="38113722"/>
<dbReference type="CDD" id="cd16180">
    <property type="entry name" value="EFh_PEF_Group_I"/>
    <property type="match status" value="1"/>
</dbReference>
<keyword evidence="5" id="KW-0106">Calcium</keyword>
<dbReference type="GO" id="GO:0005509">
    <property type="term" value="F:calcium ion binding"/>
    <property type="evidence" value="ECO:0007669"/>
    <property type="project" value="InterPro"/>
</dbReference>
<accession>A0A3D8SK57</accession>
<evidence type="ECO:0000313" key="9">
    <source>
        <dbReference type="Proteomes" id="UP000256690"/>
    </source>
</evidence>
<evidence type="ECO:0000259" key="7">
    <source>
        <dbReference type="PROSITE" id="PS50222"/>
    </source>
</evidence>
<dbReference type="PANTHER" id="PTHR46212">
    <property type="entry name" value="PEFLIN"/>
    <property type="match status" value="1"/>
</dbReference>
<keyword evidence="3" id="KW-0479">Metal-binding</keyword>
<gene>
    <name evidence="8" type="ORF">DSM5745_03352</name>
</gene>
<evidence type="ECO:0000256" key="6">
    <source>
        <dbReference type="SAM" id="MobiDB-lite"/>
    </source>
</evidence>
<dbReference type="InterPro" id="IPR018247">
    <property type="entry name" value="EF_Hand_1_Ca_BS"/>
</dbReference>
<dbReference type="InterPro" id="IPR011992">
    <property type="entry name" value="EF-hand-dom_pair"/>
</dbReference>